<organism evidence="8 9">
    <name type="scientific">Paenibacillus mellifer</name>
    <dbReference type="NCBI Taxonomy" id="2937794"/>
    <lineage>
        <taxon>Bacteria</taxon>
        <taxon>Bacillati</taxon>
        <taxon>Bacillota</taxon>
        <taxon>Bacilli</taxon>
        <taxon>Bacillales</taxon>
        <taxon>Paenibacillaceae</taxon>
        <taxon>Paenibacillus</taxon>
    </lineage>
</organism>
<dbReference type="InterPro" id="IPR029039">
    <property type="entry name" value="Flavoprotein-like_sf"/>
</dbReference>
<proteinExistence type="inferred from homology"/>
<name>A0A9X1XWM1_9BACL</name>
<dbReference type="Gene3D" id="3.40.50.360">
    <property type="match status" value="1"/>
</dbReference>
<dbReference type="InterPro" id="IPR050104">
    <property type="entry name" value="FMN-dep_NADH:Q_OxRdtase_AzoR1"/>
</dbReference>
<evidence type="ECO:0000256" key="5">
    <source>
        <dbReference type="ARBA" id="ARBA00048542"/>
    </source>
</evidence>
<dbReference type="GO" id="GO:0010181">
    <property type="term" value="F:FMN binding"/>
    <property type="evidence" value="ECO:0007669"/>
    <property type="project" value="UniProtKB-UniRule"/>
</dbReference>
<dbReference type="PANTHER" id="PTHR43741:SF4">
    <property type="entry name" value="FMN-DEPENDENT NADH:QUINONE OXIDOREDUCTASE"/>
    <property type="match status" value="1"/>
</dbReference>
<sequence length="213" mass="24688">MKTLLINAHPDFTNRNHFSVQLQEKFIEKVKHEFPDDELTIINLYELDIPRIEADGLLAIWNKQKSDIALNPTEAEIAKQSAALLTQFKDHHRIVISTPLHNFNITSRLKDYMDNILIARETFKYTESGSVGLMTDDYRLLLLQASGGIYTNNDRYTALDFAPNYLKEMFTNIMGFSQFDLVRAQGTDILSADQVWEHANLDLEKAFRHFYEN</sequence>
<reference evidence="8" key="1">
    <citation type="submission" date="2022-04" db="EMBL/GenBank/DDBJ databases">
        <authorList>
            <person name="Seo M.-J."/>
        </authorList>
    </citation>
    <scope>NUCLEOTIDE SEQUENCE</scope>
    <source>
        <strain evidence="8">MBLB2552</strain>
    </source>
</reference>
<evidence type="ECO:0000256" key="4">
    <source>
        <dbReference type="ARBA" id="ARBA00023027"/>
    </source>
</evidence>
<evidence type="ECO:0000259" key="7">
    <source>
        <dbReference type="Pfam" id="PF02525"/>
    </source>
</evidence>
<evidence type="ECO:0000313" key="8">
    <source>
        <dbReference type="EMBL" id="MCK8486669.1"/>
    </source>
</evidence>
<evidence type="ECO:0000256" key="6">
    <source>
        <dbReference type="HAMAP-Rule" id="MF_01216"/>
    </source>
</evidence>
<comment type="function">
    <text evidence="6">Quinone reductase that provides resistance to thiol-specific stress caused by electrophilic quinones.</text>
</comment>
<comment type="caution">
    <text evidence="6">Lacks conserved residue(s) required for the propagation of feature annotation.</text>
</comment>
<evidence type="ECO:0000256" key="1">
    <source>
        <dbReference type="ARBA" id="ARBA00022630"/>
    </source>
</evidence>
<dbReference type="EC" id="1.6.5.-" evidence="6"/>
<keyword evidence="2 6" id="KW-0288">FMN</keyword>
<dbReference type="PANTHER" id="PTHR43741">
    <property type="entry name" value="FMN-DEPENDENT NADH-AZOREDUCTASE 1"/>
    <property type="match status" value="1"/>
</dbReference>
<comment type="cofactor">
    <cofactor evidence="6">
        <name>FMN</name>
        <dbReference type="ChEBI" id="CHEBI:58210"/>
    </cofactor>
    <text evidence="6">Binds 1 FMN per subunit.</text>
</comment>
<dbReference type="Pfam" id="PF02525">
    <property type="entry name" value="Flavodoxin_2"/>
    <property type="match status" value="1"/>
</dbReference>
<protein>
    <recommendedName>
        <fullName evidence="6">FMN dependent NADH:quinone oxidoreductase</fullName>
        <ecNumber evidence="6">1.6.5.-</ecNumber>
    </recommendedName>
    <alternativeName>
        <fullName evidence="6">Azo-dye reductase</fullName>
    </alternativeName>
    <alternativeName>
        <fullName evidence="6">FMN-dependent NADH-azo compound oxidoreductase</fullName>
    </alternativeName>
    <alternativeName>
        <fullName evidence="6">FMN-dependent NADH-azoreductase</fullName>
        <ecNumber evidence="6">1.7.1.17</ecNumber>
    </alternativeName>
</protein>
<keyword evidence="4 6" id="KW-0520">NAD</keyword>
<dbReference type="InterPro" id="IPR003680">
    <property type="entry name" value="Flavodoxin_fold"/>
</dbReference>
<dbReference type="SUPFAM" id="SSF52218">
    <property type="entry name" value="Flavoproteins"/>
    <property type="match status" value="1"/>
</dbReference>
<dbReference type="Proteomes" id="UP001139534">
    <property type="component" value="Unassembled WGS sequence"/>
</dbReference>
<keyword evidence="1 6" id="KW-0285">Flavoprotein</keyword>
<dbReference type="GO" id="GO:0009055">
    <property type="term" value="F:electron transfer activity"/>
    <property type="evidence" value="ECO:0007669"/>
    <property type="project" value="UniProtKB-UniRule"/>
</dbReference>
<dbReference type="HAMAP" id="MF_01216">
    <property type="entry name" value="Azoreductase_type1"/>
    <property type="match status" value="1"/>
</dbReference>
<dbReference type="InterPro" id="IPR023048">
    <property type="entry name" value="NADH:quinone_OxRdtase_FMN_depd"/>
</dbReference>
<keyword evidence="3 6" id="KW-0560">Oxidoreductase</keyword>
<dbReference type="RefSeq" id="WP_248550878.1">
    <property type="nucleotide sequence ID" value="NZ_JALPRK010000003.1"/>
</dbReference>
<comment type="function">
    <text evidence="6">Also exhibits azoreductase activity. Catalyzes the reductive cleavage of the azo bond in aromatic azo compounds to the corresponding amines.</text>
</comment>
<comment type="similarity">
    <text evidence="6">Belongs to the azoreductase type 1 family.</text>
</comment>
<gene>
    <name evidence="6" type="primary">azoR</name>
    <name evidence="8" type="ORF">M0651_05710</name>
</gene>
<comment type="caution">
    <text evidence="8">The sequence shown here is derived from an EMBL/GenBank/DDBJ whole genome shotgun (WGS) entry which is preliminary data.</text>
</comment>
<comment type="catalytic activity">
    <reaction evidence="5">
        <text>N,N-dimethyl-1,4-phenylenediamine + anthranilate + 2 NAD(+) = 2-(4-dimethylaminophenyl)diazenylbenzoate + 2 NADH + 2 H(+)</text>
        <dbReference type="Rhea" id="RHEA:55872"/>
        <dbReference type="ChEBI" id="CHEBI:15378"/>
        <dbReference type="ChEBI" id="CHEBI:15783"/>
        <dbReference type="ChEBI" id="CHEBI:16567"/>
        <dbReference type="ChEBI" id="CHEBI:57540"/>
        <dbReference type="ChEBI" id="CHEBI:57945"/>
        <dbReference type="ChEBI" id="CHEBI:71579"/>
        <dbReference type="EC" id="1.7.1.17"/>
    </reaction>
    <physiologicalReaction direction="right-to-left" evidence="5">
        <dbReference type="Rhea" id="RHEA:55874"/>
    </physiologicalReaction>
</comment>
<keyword evidence="9" id="KW-1185">Reference proteome</keyword>
<comment type="catalytic activity">
    <reaction evidence="6">
        <text>2 a quinone + NADH + H(+) = 2 a 1,4-benzosemiquinone + NAD(+)</text>
        <dbReference type="Rhea" id="RHEA:65952"/>
        <dbReference type="ChEBI" id="CHEBI:15378"/>
        <dbReference type="ChEBI" id="CHEBI:57540"/>
        <dbReference type="ChEBI" id="CHEBI:57945"/>
        <dbReference type="ChEBI" id="CHEBI:132124"/>
        <dbReference type="ChEBI" id="CHEBI:134225"/>
    </reaction>
</comment>
<dbReference type="AlphaFoldDB" id="A0A9X1XWM1"/>
<dbReference type="GO" id="GO:0016655">
    <property type="term" value="F:oxidoreductase activity, acting on NAD(P)H, quinone or similar compound as acceptor"/>
    <property type="evidence" value="ECO:0007669"/>
    <property type="project" value="InterPro"/>
</dbReference>
<dbReference type="EC" id="1.7.1.17" evidence="6"/>
<accession>A0A9X1XWM1</accession>
<feature type="domain" description="Flavodoxin-like fold" evidence="7">
    <location>
        <begin position="1"/>
        <end position="199"/>
    </location>
</feature>
<evidence type="ECO:0000256" key="3">
    <source>
        <dbReference type="ARBA" id="ARBA00023002"/>
    </source>
</evidence>
<evidence type="ECO:0000256" key="2">
    <source>
        <dbReference type="ARBA" id="ARBA00022643"/>
    </source>
</evidence>
<evidence type="ECO:0000313" key="9">
    <source>
        <dbReference type="Proteomes" id="UP001139534"/>
    </source>
</evidence>
<dbReference type="EMBL" id="JALPRK010000003">
    <property type="protein sequence ID" value="MCK8486669.1"/>
    <property type="molecule type" value="Genomic_DNA"/>
</dbReference>
<comment type="subunit">
    <text evidence="6">Homodimer.</text>
</comment>
<dbReference type="GO" id="GO:0016652">
    <property type="term" value="F:oxidoreductase activity, acting on NAD(P)H as acceptor"/>
    <property type="evidence" value="ECO:0007669"/>
    <property type="project" value="UniProtKB-UniRule"/>
</dbReference>